<keyword evidence="3" id="KW-0378">Hydrolase</keyword>
<dbReference type="SUPFAM" id="SSF52821">
    <property type="entry name" value="Rhodanese/Cell cycle control phosphatase"/>
    <property type="match status" value="1"/>
</dbReference>
<feature type="compositionally biased region" description="Polar residues" evidence="5">
    <location>
        <begin position="94"/>
        <end position="117"/>
    </location>
</feature>
<feature type="domain" description="Tyrosine-protein phosphatase" evidence="6">
    <location>
        <begin position="603"/>
        <end position="751"/>
    </location>
</feature>
<reference evidence="9 10" key="1">
    <citation type="journal article" date="2024" name="bioRxiv">
        <title>Comparative genomics of Cryptococcus and Kwoniella reveals pathogenesis evolution and contrasting karyotype dynamics via intercentromeric recombination or chromosome fusion.</title>
        <authorList>
            <person name="Coelho M.A."/>
            <person name="David-Palma M."/>
            <person name="Shea T."/>
            <person name="Bowers K."/>
            <person name="McGinley-Smith S."/>
            <person name="Mohammad A.W."/>
            <person name="Gnirke A."/>
            <person name="Yurkov A.M."/>
            <person name="Nowrousian M."/>
            <person name="Sun S."/>
            <person name="Cuomo C.A."/>
            <person name="Heitman J."/>
        </authorList>
    </citation>
    <scope>NUCLEOTIDE SEQUENCE [LARGE SCALE GENOMIC DNA]</scope>
    <source>
        <strain evidence="9 10">CBS 13917</strain>
    </source>
</reference>
<feature type="region of interest" description="Disordered" evidence="5">
    <location>
        <begin position="203"/>
        <end position="233"/>
    </location>
</feature>
<name>A0AAW0Z630_9TREE</name>
<evidence type="ECO:0000313" key="9">
    <source>
        <dbReference type="EMBL" id="KAK8869682.1"/>
    </source>
</evidence>
<comment type="caution">
    <text evidence="9">The sequence shown here is derived from an EMBL/GenBank/DDBJ whole genome shotgun (WGS) entry which is preliminary data.</text>
</comment>
<comment type="similarity">
    <text evidence="1">Belongs to the protein-tyrosine phosphatase family. Non-receptor class dual specificity subfamily.</text>
</comment>
<evidence type="ECO:0000259" key="8">
    <source>
        <dbReference type="PROSITE" id="PS50206"/>
    </source>
</evidence>
<feature type="compositionally biased region" description="Low complexity" evidence="5">
    <location>
        <begin position="56"/>
        <end position="72"/>
    </location>
</feature>
<dbReference type="Gene3D" id="3.40.250.10">
    <property type="entry name" value="Rhodanese-like domain"/>
    <property type="match status" value="1"/>
</dbReference>
<feature type="region of interest" description="Disordered" evidence="5">
    <location>
        <begin position="754"/>
        <end position="908"/>
    </location>
</feature>
<dbReference type="InterPro" id="IPR001763">
    <property type="entry name" value="Rhodanese-like_dom"/>
</dbReference>
<dbReference type="KEGG" id="kne:92177510"/>
<evidence type="ECO:0000259" key="6">
    <source>
        <dbReference type="PROSITE" id="PS50054"/>
    </source>
</evidence>
<feature type="compositionally biased region" description="Polar residues" evidence="5">
    <location>
        <begin position="426"/>
        <end position="435"/>
    </location>
</feature>
<dbReference type="CDD" id="cd14498">
    <property type="entry name" value="DSP"/>
    <property type="match status" value="1"/>
</dbReference>
<sequence>MSTTGDNIGRSPGASVRPSPQRLTHSSLTPSNTPGKSFHPGFLASDDVDVEDPNQTSPTSSRSSLGSPTGLPYLQDPHISSSSSSTPNRLPAQRITSPNVPFPQICNNPAGPSTQTPLAPLVVRKGIMSPGAKRRPSPLVLGKAKEVMGLDEEIQLQRDDDLSPRTATSAISEERSSLTNELQDLSLLRKSVRQNLLARPVVSPLAGSDSDRGSSGHVTPDMSRSNTVVPEGDTISVPDTLKLLRSSPQILIIDTRPLGPFLESHLPRSANISIPSLIFKRFRKSAGTQVTSWDSLGGFVSTQAGREVWDSLEVEKSLDVILVGTSASDELARVLLGIMKTLVVAGTVKSLRGGWGAVLVSSEAKDQLVSGELSTKGRPSLATSLPPPRSAPASDLAPPPIPSPSSTRTVSHRPSMPSLRPDGSVSKRNLPSLSITGGGHGPSARRTPKLSLNLDKPLRSASLGPFQNDVSPATSGGGGFHTGRSNLLSVDTSGSAPRSPSFTLDIPKTPYRGSFQTLCHEQSKLPPSPSSFSDVKRMVGNDEDLSLPPSTNVNGEWASKPTAGPSMGGLQIPGVYPAPHSSSKHGNGEMIPTASRGGMAPFVISTILPSFLYLGPEIVTDAEVETLRRMGVKRILNVALECDDDSGLGLKDKFKYHRVPMRDIVEESGVAQGMRESCNFLDDARLHSAPTYVHCKAGKSRSVTVVLAYLIHANAWTLKTSYAYVAERRKGISPNIGFVAELMQFEEAELGLKQSGGVRGEGSGAGNRKADDGEDGPSRANPRHMRESLPPAWSSSVDSYKRPPKALPIASGEEGEKVNDSETGRHQVGDDREVRKNGQWVHQRRAPVDRTTLQPGRRVSKAGLESLRPLNTIPSASPRPSPVPSPAGKRGERHHAATPGGEGALRWV</sequence>
<feature type="compositionally biased region" description="Polar residues" evidence="5">
    <location>
        <begin position="21"/>
        <end position="35"/>
    </location>
</feature>
<evidence type="ECO:0000313" key="10">
    <source>
        <dbReference type="Proteomes" id="UP001388673"/>
    </source>
</evidence>
<keyword evidence="4" id="KW-0904">Protein phosphatase</keyword>
<feature type="compositionally biased region" description="Basic and acidic residues" evidence="5">
    <location>
        <begin position="814"/>
        <end position="836"/>
    </location>
</feature>
<dbReference type="PROSITE" id="PS50056">
    <property type="entry name" value="TYR_PHOSPHATASE_2"/>
    <property type="match status" value="1"/>
</dbReference>
<keyword evidence="10" id="KW-1185">Reference proteome</keyword>
<dbReference type="EC" id="3.1.3.48" evidence="2"/>
<feature type="compositionally biased region" description="Polar residues" evidence="5">
    <location>
        <begin position="483"/>
        <end position="502"/>
    </location>
</feature>
<dbReference type="InterPro" id="IPR029021">
    <property type="entry name" value="Prot-tyrosine_phosphatase-like"/>
</dbReference>
<proteinExistence type="inferred from homology"/>
<dbReference type="InterPro" id="IPR036873">
    <property type="entry name" value="Rhodanese-like_dom_sf"/>
</dbReference>
<organism evidence="9 10">
    <name type="scientific">Kwoniella newhampshirensis</name>
    <dbReference type="NCBI Taxonomy" id="1651941"/>
    <lineage>
        <taxon>Eukaryota</taxon>
        <taxon>Fungi</taxon>
        <taxon>Dikarya</taxon>
        <taxon>Basidiomycota</taxon>
        <taxon>Agaricomycotina</taxon>
        <taxon>Tremellomycetes</taxon>
        <taxon>Tremellales</taxon>
        <taxon>Cryptococcaceae</taxon>
        <taxon>Kwoniella</taxon>
    </lineage>
</organism>
<gene>
    <name evidence="9" type="ORF">IAR55_000250</name>
</gene>
<evidence type="ECO:0000256" key="2">
    <source>
        <dbReference type="ARBA" id="ARBA00013064"/>
    </source>
</evidence>
<dbReference type="PROSITE" id="PS50054">
    <property type="entry name" value="TYR_PHOSPHATASE_DUAL"/>
    <property type="match status" value="1"/>
</dbReference>
<feature type="region of interest" description="Disordered" evidence="5">
    <location>
        <begin position="1"/>
        <end position="117"/>
    </location>
</feature>
<dbReference type="SMART" id="SM00195">
    <property type="entry name" value="DSPc"/>
    <property type="match status" value="1"/>
</dbReference>
<dbReference type="GO" id="GO:0005737">
    <property type="term" value="C:cytoplasm"/>
    <property type="evidence" value="ECO:0007669"/>
    <property type="project" value="TreeGrafter"/>
</dbReference>
<dbReference type="Gene3D" id="3.90.190.10">
    <property type="entry name" value="Protein tyrosine phosphatase superfamily"/>
    <property type="match status" value="1"/>
</dbReference>
<dbReference type="PROSITE" id="PS50206">
    <property type="entry name" value="RHODANESE_3"/>
    <property type="match status" value="1"/>
</dbReference>
<evidence type="ECO:0000256" key="4">
    <source>
        <dbReference type="ARBA" id="ARBA00022912"/>
    </source>
</evidence>
<evidence type="ECO:0000259" key="7">
    <source>
        <dbReference type="PROSITE" id="PS50056"/>
    </source>
</evidence>
<dbReference type="InterPro" id="IPR000340">
    <property type="entry name" value="Dual-sp_phosphatase_cat-dom"/>
</dbReference>
<dbReference type="RefSeq" id="XP_066805928.1">
    <property type="nucleotide sequence ID" value="XM_066943386.1"/>
</dbReference>
<dbReference type="InterPro" id="IPR020422">
    <property type="entry name" value="TYR_PHOSPHATASE_DUAL_dom"/>
</dbReference>
<dbReference type="Proteomes" id="UP001388673">
    <property type="component" value="Unassembled WGS sequence"/>
</dbReference>
<dbReference type="FunFam" id="3.90.190.10:FF:000120">
    <property type="entry name" value="MAP kinase phosphatase, putative"/>
    <property type="match status" value="1"/>
</dbReference>
<evidence type="ECO:0000256" key="1">
    <source>
        <dbReference type="ARBA" id="ARBA00008601"/>
    </source>
</evidence>
<dbReference type="GO" id="GO:0043409">
    <property type="term" value="P:negative regulation of MAPK cascade"/>
    <property type="evidence" value="ECO:0007669"/>
    <property type="project" value="TreeGrafter"/>
</dbReference>
<evidence type="ECO:0000256" key="3">
    <source>
        <dbReference type="ARBA" id="ARBA00022801"/>
    </source>
</evidence>
<dbReference type="PANTHER" id="PTHR10159">
    <property type="entry name" value="DUAL SPECIFICITY PROTEIN PHOSPHATASE"/>
    <property type="match status" value="1"/>
</dbReference>
<dbReference type="InterPro" id="IPR000387">
    <property type="entry name" value="Tyr_Pase_dom"/>
</dbReference>
<feature type="domain" description="Rhodanese" evidence="8">
    <location>
        <begin position="246"/>
        <end position="361"/>
    </location>
</feature>
<evidence type="ECO:0000256" key="5">
    <source>
        <dbReference type="SAM" id="MobiDB-lite"/>
    </source>
</evidence>
<dbReference type="GeneID" id="92177510"/>
<accession>A0AAW0Z630</accession>
<dbReference type="Pfam" id="PF00782">
    <property type="entry name" value="DSPc"/>
    <property type="match status" value="1"/>
</dbReference>
<dbReference type="PANTHER" id="PTHR10159:SF530">
    <property type="entry name" value="DUAL SPECIFICITY PROTEIN PHOSPHATASE DDB_G0271350-RELATED"/>
    <property type="match status" value="1"/>
</dbReference>
<feature type="domain" description="Tyrosine specific protein phosphatases" evidence="7">
    <location>
        <begin position="672"/>
        <end position="732"/>
    </location>
</feature>
<feature type="region of interest" description="Disordered" evidence="5">
    <location>
        <begin position="542"/>
        <end position="590"/>
    </location>
</feature>
<dbReference type="GO" id="GO:0004725">
    <property type="term" value="F:protein tyrosine phosphatase activity"/>
    <property type="evidence" value="ECO:0007669"/>
    <property type="project" value="UniProtKB-EC"/>
</dbReference>
<protein>
    <recommendedName>
        <fullName evidence="2">protein-tyrosine-phosphatase</fullName>
        <ecNumber evidence="2">3.1.3.48</ecNumber>
    </recommendedName>
</protein>
<feature type="region of interest" description="Disordered" evidence="5">
    <location>
        <begin position="368"/>
        <end position="507"/>
    </location>
</feature>
<dbReference type="AlphaFoldDB" id="A0AAW0Z630"/>
<dbReference type="EMBL" id="JBCAWK010000001">
    <property type="protein sequence ID" value="KAK8869682.1"/>
    <property type="molecule type" value="Genomic_DNA"/>
</dbReference>
<dbReference type="SUPFAM" id="SSF52799">
    <property type="entry name" value="(Phosphotyrosine protein) phosphatases II"/>
    <property type="match status" value="1"/>
</dbReference>